<evidence type="ECO:0008006" key="4">
    <source>
        <dbReference type="Google" id="ProtNLM"/>
    </source>
</evidence>
<evidence type="ECO:0000313" key="2">
    <source>
        <dbReference type="EMBL" id="KAK5109212.1"/>
    </source>
</evidence>
<reference evidence="2" key="1">
    <citation type="submission" date="2023-08" db="EMBL/GenBank/DDBJ databases">
        <title>Black Yeasts Isolated from many extreme environments.</title>
        <authorList>
            <person name="Coleine C."/>
            <person name="Stajich J.E."/>
            <person name="Selbmann L."/>
        </authorList>
    </citation>
    <scope>NUCLEOTIDE SEQUENCE</scope>
    <source>
        <strain evidence="2">CCFEE 5401</strain>
    </source>
</reference>
<dbReference type="Proteomes" id="UP001310890">
    <property type="component" value="Unassembled WGS sequence"/>
</dbReference>
<comment type="caution">
    <text evidence="2">The sequence shown here is derived from an EMBL/GenBank/DDBJ whole genome shotgun (WGS) entry which is preliminary data.</text>
</comment>
<feature type="compositionally biased region" description="Basic and acidic residues" evidence="1">
    <location>
        <begin position="19"/>
        <end position="33"/>
    </location>
</feature>
<protein>
    <recommendedName>
        <fullName evidence="4">Early meiotic induction protein 1</fullName>
    </recommendedName>
</protein>
<dbReference type="Pfam" id="PF11326">
    <property type="entry name" value="PANTS-like"/>
    <property type="match status" value="1"/>
</dbReference>
<gene>
    <name evidence="2" type="ORF">LTR62_007194</name>
</gene>
<dbReference type="AlphaFoldDB" id="A0AAN7TAU7"/>
<feature type="compositionally biased region" description="Polar residues" evidence="1">
    <location>
        <begin position="70"/>
        <end position="82"/>
    </location>
</feature>
<accession>A0AAN7TAU7</accession>
<organism evidence="2 3">
    <name type="scientific">Meristemomyces frigidus</name>
    <dbReference type="NCBI Taxonomy" id="1508187"/>
    <lineage>
        <taxon>Eukaryota</taxon>
        <taxon>Fungi</taxon>
        <taxon>Dikarya</taxon>
        <taxon>Ascomycota</taxon>
        <taxon>Pezizomycotina</taxon>
        <taxon>Dothideomycetes</taxon>
        <taxon>Dothideomycetidae</taxon>
        <taxon>Mycosphaerellales</taxon>
        <taxon>Teratosphaeriaceae</taxon>
        <taxon>Meristemomyces</taxon>
    </lineage>
</organism>
<feature type="region of interest" description="Disordered" evidence="1">
    <location>
        <begin position="1"/>
        <end position="91"/>
    </location>
</feature>
<name>A0AAN7TAU7_9PEZI</name>
<dbReference type="PANTHER" id="PTHR28052">
    <property type="entry name" value="UPF0545 PROTEIN C22ORF39"/>
    <property type="match status" value="1"/>
</dbReference>
<dbReference type="EMBL" id="JAVRRL010000068">
    <property type="protein sequence ID" value="KAK5109212.1"/>
    <property type="molecule type" value="Genomic_DNA"/>
</dbReference>
<dbReference type="InterPro" id="IPR021475">
    <property type="entry name" value="Pants/Emi1-like"/>
</dbReference>
<evidence type="ECO:0000313" key="3">
    <source>
        <dbReference type="Proteomes" id="UP001310890"/>
    </source>
</evidence>
<proteinExistence type="predicted"/>
<sequence length="222" mass="25228">MGWWPLSSAPSPNIPGDEATPKRDFSLTDEQRVRIFGQPSTKNDDGGADSREQRADAELEAFLKSFESPDLNTPTPTPSIDTATGKAADPAPTPYDRILPDGTLNIHPTALYPATINCRQAFDQAFYCQSLGGKFNDIYRFGKVKDCSEQWGAFWFCMRTRTLPAPDKERAVREYYRLRDEKRREENAGNSEDVWELRTEAVQRAFWRDPESAEENHMGVKE</sequence>
<feature type="compositionally biased region" description="Basic and acidic residues" evidence="1">
    <location>
        <begin position="42"/>
        <end position="57"/>
    </location>
</feature>
<evidence type="ECO:0000256" key="1">
    <source>
        <dbReference type="SAM" id="MobiDB-lite"/>
    </source>
</evidence>
<dbReference type="PANTHER" id="PTHR28052:SF1">
    <property type="entry name" value="UPF0545 PROTEIN C22ORF39"/>
    <property type="match status" value="1"/>
</dbReference>